<gene>
    <name evidence="3" type="ORF">DVK44_13580</name>
</gene>
<dbReference type="AlphaFoldDB" id="A0A345HPF3"/>
<dbReference type="KEGG" id="spad:DVK44_13580"/>
<dbReference type="EMBL" id="CP031194">
    <property type="protein sequence ID" value="AXG78577.1"/>
    <property type="molecule type" value="Genomic_DNA"/>
</dbReference>
<proteinExistence type="predicted"/>
<organism evidence="3 4">
    <name type="scientific">Streptomyces paludis</name>
    <dbReference type="NCBI Taxonomy" id="2282738"/>
    <lineage>
        <taxon>Bacteria</taxon>
        <taxon>Bacillati</taxon>
        <taxon>Actinomycetota</taxon>
        <taxon>Actinomycetes</taxon>
        <taxon>Kitasatosporales</taxon>
        <taxon>Streptomycetaceae</taxon>
        <taxon>Streptomyces</taxon>
    </lineage>
</organism>
<feature type="compositionally biased region" description="Low complexity" evidence="1">
    <location>
        <begin position="458"/>
        <end position="469"/>
    </location>
</feature>
<sequence>MWSDNETDLDLLGFDFLVDELVVALTQPQLLPLTVGVLGGWGSGKSSLLKIVSAELGQMVGPESGRYVVVSFSPWQYEGYEDIKTALMESVLTRLGSLVEEETPEAEEVGRLHRMVDRLRRPARRLGQAALSAAPTGVAMAAALADPALGDMASAFTQQALAGVAPASSDGTDDTLPPQGEAEQLYVDVGTFRHRFSELLASLPQVSAVIVMIDDLDRCLPPTVVGTFEAIRLFLNVEKSAFVIAAHAEVVQAAIDMRYPGLGRPGTTGLGAEYLEKMLQVKVNIPALSAPEAETYMHLLLAQSHLDEASFTQVKDAVARRRRQSALAVALNAGLAAQTLGQQMPERLRSDMSWAAQTAPVLGSGLRGNPRQIKRFMNTLTLRLASAERRGTTLSPKVLAKLMVLEEQHLSDFQKLFDWQVQGPEAVNRLAAAERHVQPPSPAPVGDAGQPGTPQNTSGRRGSSQRRAGTAPSAPAPDSSGGELDEEVRAWADKPHIAAWLLLDPPLANVDLGPYFTFARARLTLAASTARLPAQVQELLGKLQSDVRGQRRAAVGSVTESVSEQDLPVLVEHLLQIVLRDPTGPATDGALELGQAVSSVVPALCEALRMIPLDTLRSKLTTIVRRLPANDPSVVALLDGWQNSPHPISRLVGELRQSGTGG</sequence>
<dbReference type="Pfam" id="PF07693">
    <property type="entry name" value="KAP_NTPase"/>
    <property type="match status" value="1"/>
</dbReference>
<dbReference type="PANTHER" id="PTHR22674">
    <property type="entry name" value="NTPASE, KAP FAMILY P-LOOP DOMAIN-CONTAINING 1"/>
    <property type="match status" value="1"/>
</dbReference>
<protein>
    <submittedName>
        <fullName evidence="3">NTPase KAP</fullName>
    </submittedName>
</protein>
<evidence type="ECO:0000256" key="1">
    <source>
        <dbReference type="SAM" id="MobiDB-lite"/>
    </source>
</evidence>
<dbReference type="RefSeq" id="WP_114659921.1">
    <property type="nucleotide sequence ID" value="NZ_CP031194.1"/>
</dbReference>
<evidence type="ECO:0000313" key="4">
    <source>
        <dbReference type="Proteomes" id="UP000253868"/>
    </source>
</evidence>
<dbReference type="OrthoDB" id="88903at2"/>
<dbReference type="InterPro" id="IPR027417">
    <property type="entry name" value="P-loop_NTPase"/>
</dbReference>
<dbReference type="InterPro" id="IPR052754">
    <property type="entry name" value="NTPase_KAP_P-loop"/>
</dbReference>
<name>A0A345HPF3_9ACTN</name>
<evidence type="ECO:0000259" key="2">
    <source>
        <dbReference type="Pfam" id="PF07693"/>
    </source>
</evidence>
<reference evidence="4" key="1">
    <citation type="submission" date="2018-07" db="EMBL/GenBank/DDBJ databases">
        <authorList>
            <person name="Zhao J."/>
        </authorList>
    </citation>
    <scope>NUCLEOTIDE SEQUENCE [LARGE SCALE GENOMIC DNA]</scope>
    <source>
        <strain evidence="4">GSSD-12</strain>
    </source>
</reference>
<feature type="region of interest" description="Disordered" evidence="1">
    <location>
        <begin position="434"/>
        <end position="486"/>
    </location>
</feature>
<evidence type="ECO:0000313" key="3">
    <source>
        <dbReference type="EMBL" id="AXG78577.1"/>
    </source>
</evidence>
<dbReference type="InterPro" id="IPR011646">
    <property type="entry name" value="KAP_P-loop"/>
</dbReference>
<feature type="domain" description="KAP NTPase" evidence="2">
    <location>
        <begin position="21"/>
        <end position="383"/>
    </location>
</feature>
<accession>A0A345HPF3</accession>
<dbReference type="SUPFAM" id="SSF52540">
    <property type="entry name" value="P-loop containing nucleoside triphosphate hydrolases"/>
    <property type="match status" value="1"/>
</dbReference>
<keyword evidence="4" id="KW-1185">Reference proteome</keyword>
<dbReference type="PANTHER" id="PTHR22674:SF6">
    <property type="entry name" value="NTPASE KAP FAMILY P-LOOP DOMAIN-CONTAINING PROTEIN 1"/>
    <property type="match status" value="1"/>
</dbReference>
<dbReference type="Proteomes" id="UP000253868">
    <property type="component" value="Chromosome"/>
</dbReference>